<sequence>MFETRQEAVEFYRRMPSAYRQDVRVLLFNSRLAIFPETGTDWRTLSSLITKYIIGKYENGWLYNIIEKYYFFKDPGEKTAIMNIITAILAGEKNDLPRMETLPDRKQLIQEALEGVLTEHSTLSFASILHFRLTSYKRTLRRITELAIDEYKLEQEYQVFIDKLRRIIRAYKPLCEKIEVYDDEPFKIFDENHRLIRNVQSVRSFYPLLRQWGIDAEPSIILSLIALAPEQVVIFTDRPEHSIMKTLSTVFEDRVFFFPREVQTEHGAGFH</sequence>
<dbReference type="EMBL" id="CP159510">
    <property type="protein sequence ID" value="XCJ18428.1"/>
    <property type="molecule type" value="Genomic_DNA"/>
</dbReference>
<name>A0AAU8IJT5_9BACL</name>
<accession>A0AAU8IJT5</accession>
<dbReference type="RefSeq" id="WP_353949443.1">
    <property type="nucleotide sequence ID" value="NZ_CP159510.1"/>
</dbReference>
<dbReference type="InterPro" id="IPR014199">
    <property type="entry name" value="Spore_YtxC"/>
</dbReference>
<organism evidence="1">
    <name type="scientific">Sporolactobacillus sp. Y61</name>
    <dbReference type="NCBI Taxonomy" id="3160863"/>
    <lineage>
        <taxon>Bacteria</taxon>
        <taxon>Bacillati</taxon>
        <taxon>Bacillota</taxon>
        <taxon>Bacilli</taxon>
        <taxon>Bacillales</taxon>
        <taxon>Sporolactobacillaceae</taxon>
        <taxon>Sporolactobacillus</taxon>
    </lineage>
</organism>
<evidence type="ECO:0000313" key="1">
    <source>
        <dbReference type="EMBL" id="XCJ18428.1"/>
    </source>
</evidence>
<proteinExistence type="predicted"/>
<gene>
    <name evidence="1" type="ORF">ABNN70_13765</name>
</gene>
<dbReference type="AlphaFoldDB" id="A0AAU8IJT5"/>
<dbReference type="Pfam" id="PF08812">
    <property type="entry name" value="YtxC"/>
    <property type="match status" value="1"/>
</dbReference>
<protein>
    <submittedName>
        <fullName evidence="1">Sporulation protein YtxC</fullName>
    </submittedName>
</protein>
<reference evidence="1" key="1">
    <citation type="submission" date="2024-06" db="EMBL/GenBank/DDBJ databases">
        <authorList>
            <person name="Fan A."/>
            <person name="Zhang F.Y."/>
            <person name="Zhang L."/>
        </authorList>
    </citation>
    <scope>NUCLEOTIDE SEQUENCE</scope>
    <source>
        <strain evidence="1">Y61</strain>
    </source>
</reference>